<evidence type="ECO:0000313" key="3">
    <source>
        <dbReference type="Proteomes" id="UP000768524"/>
    </source>
</evidence>
<dbReference type="Gene3D" id="3.40.630.30">
    <property type="match status" value="1"/>
</dbReference>
<name>A0AAE2WC93_9GAMM</name>
<accession>A0AAE2WC93</accession>
<dbReference type="AlphaFoldDB" id="A0AAE2WC93"/>
<evidence type="ECO:0000259" key="1">
    <source>
        <dbReference type="PROSITE" id="PS51186"/>
    </source>
</evidence>
<organism evidence="2 3">
    <name type="scientific">Pectobacterium brasiliense</name>
    <dbReference type="NCBI Taxonomy" id="180957"/>
    <lineage>
        <taxon>Bacteria</taxon>
        <taxon>Pseudomonadati</taxon>
        <taxon>Pseudomonadota</taxon>
        <taxon>Gammaproteobacteria</taxon>
        <taxon>Enterobacterales</taxon>
        <taxon>Pectobacteriaceae</taxon>
        <taxon>Pectobacterium</taxon>
    </lineage>
</organism>
<dbReference type="NCBIfam" id="TIGR03585">
    <property type="entry name" value="PseH"/>
    <property type="match status" value="1"/>
</dbReference>
<feature type="domain" description="N-acetyltransferase" evidence="1">
    <location>
        <begin position="8"/>
        <end position="156"/>
    </location>
</feature>
<dbReference type="PROSITE" id="PS51186">
    <property type="entry name" value="GNAT"/>
    <property type="match status" value="1"/>
</dbReference>
<dbReference type="GO" id="GO:0016747">
    <property type="term" value="F:acyltransferase activity, transferring groups other than amino-acyl groups"/>
    <property type="evidence" value="ECO:0007669"/>
    <property type="project" value="InterPro"/>
</dbReference>
<keyword evidence="2" id="KW-0012">Acyltransferase</keyword>
<keyword evidence="2" id="KW-0808">Transferase</keyword>
<dbReference type="InterPro" id="IPR000182">
    <property type="entry name" value="GNAT_dom"/>
</dbReference>
<evidence type="ECO:0000313" key="2">
    <source>
        <dbReference type="EMBL" id="MBN3050255.1"/>
    </source>
</evidence>
<protein>
    <submittedName>
        <fullName evidence="2">UDP-4-amino-4, 6-dideoxy-N-acetyl-beta-L-altrosamine N-acetyltransferase</fullName>
        <ecNumber evidence="2">2.3.1.202</ecNumber>
    </submittedName>
</protein>
<dbReference type="EMBL" id="JACGEP010000005">
    <property type="protein sequence ID" value="MBN3050255.1"/>
    <property type="molecule type" value="Genomic_DNA"/>
</dbReference>
<proteinExistence type="predicted"/>
<dbReference type="InterPro" id="IPR020036">
    <property type="entry name" value="PseH"/>
</dbReference>
<dbReference type="RefSeq" id="WP_205558892.1">
    <property type="nucleotide sequence ID" value="NZ_JACGEP010000005.1"/>
</dbReference>
<dbReference type="EC" id="2.3.1.202" evidence="2"/>
<comment type="caution">
    <text evidence="2">The sequence shown here is derived from an EMBL/GenBank/DDBJ whole genome shotgun (WGS) entry which is preliminary data.</text>
</comment>
<sequence length="165" mass="19860">MEKKDIYSRVRLANENDAELIWQWRNHPEVRKWMFNQNEINFKDHKVWLYKKLNSTDNVLLIYINDNIEYGFINFNNLIGNIWEWGFYIMPDSPKGTGKHMGKCAIQYAFDIMHADKLFGQVLENNERSIRLHEYLGFKKEGCLRQHILLDGKYHDIYLFGLLKN</sequence>
<dbReference type="PANTHER" id="PTHR43415:SF3">
    <property type="entry name" value="GNAT-FAMILY ACETYLTRANSFERASE"/>
    <property type="match status" value="1"/>
</dbReference>
<dbReference type="InterPro" id="IPR016181">
    <property type="entry name" value="Acyl_CoA_acyltransferase"/>
</dbReference>
<dbReference type="Proteomes" id="UP000768524">
    <property type="component" value="Unassembled WGS sequence"/>
</dbReference>
<dbReference type="Pfam" id="PF13302">
    <property type="entry name" value="Acetyltransf_3"/>
    <property type="match status" value="1"/>
</dbReference>
<dbReference type="SUPFAM" id="SSF55729">
    <property type="entry name" value="Acyl-CoA N-acyltransferases (Nat)"/>
    <property type="match status" value="1"/>
</dbReference>
<reference evidence="2" key="1">
    <citation type="submission" date="2020-07" db="EMBL/GenBank/DDBJ databases">
        <title>A pangenomic view of the genus Pectobacterium provides insights into genome organization, phylogeny, and virulence.</title>
        <authorList>
            <person name="Jonkheer E."/>
            <person name="Brankovics B."/>
            <person name="Houwers I."/>
            <person name="Van Der Wolf J."/>
            <person name="Bonants P."/>
            <person name="Vreeburg R."/>
            <person name="Bollema R."/>
            <person name="De Haan J."/>
            <person name="Berke L."/>
            <person name="De Ridder D."/>
            <person name="Smit S."/>
            <person name="Van Der Lee T.A.J."/>
        </authorList>
    </citation>
    <scope>NUCLEOTIDE SEQUENCE</scope>
    <source>
        <strain evidence="2">NAK:433</strain>
    </source>
</reference>
<dbReference type="PANTHER" id="PTHR43415">
    <property type="entry name" value="SPERMIDINE N(1)-ACETYLTRANSFERASE"/>
    <property type="match status" value="1"/>
</dbReference>
<gene>
    <name evidence="2" type="primary">pseH</name>
    <name evidence="2" type="ORF">H4F45_01885</name>
</gene>